<feature type="domain" description="Transposable element P transposase-like RNase H C-terminal" evidence="1">
    <location>
        <begin position="66"/>
        <end position="100"/>
    </location>
</feature>
<gene>
    <name evidence="2" type="ORF">ACAOBT_LOCUS36748</name>
</gene>
<keyword evidence="3" id="KW-1185">Reference proteome</keyword>
<dbReference type="EMBL" id="CAKOFQ010009877">
    <property type="protein sequence ID" value="CAH2018664.1"/>
    <property type="molecule type" value="Genomic_DNA"/>
</dbReference>
<protein>
    <recommendedName>
        <fullName evidence="1">Transposable element P transposase-like RNase H C-terminal domain-containing protein</fullName>
    </recommendedName>
</protein>
<dbReference type="OrthoDB" id="6756829at2759"/>
<name>A0A9P0QF22_ACAOB</name>
<dbReference type="PANTHER" id="PTHR47577">
    <property type="entry name" value="THAP DOMAIN-CONTAINING PROTEIN 6"/>
    <property type="match status" value="1"/>
</dbReference>
<dbReference type="InterPro" id="IPR048367">
    <property type="entry name" value="TNP-like_RNaseH_C"/>
</dbReference>
<evidence type="ECO:0000313" key="3">
    <source>
        <dbReference type="Proteomes" id="UP001152888"/>
    </source>
</evidence>
<comment type="caution">
    <text evidence="2">The sequence shown here is derived from an EMBL/GenBank/DDBJ whole genome shotgun (WGS) entry which is preliminary data.</text>
</comment>
<accession>A0A9P0QF22</accession>
<reference evidence="2" key="1">
    <citation type="submission" date="2022-03" db="EMBL/GenBank/DDBJ databases">
        <authorList>
            <person name="Sayadi A."/>
        </authorList>
    </citation>
    <scope>NUCLEOTIDE SEQUENCE</scope>
</reference>
<sequence>MDEMCQYISNLKLADVPVTQSPKKTGFLGFLISVTTLRQYYSKFVEKSELEGKEVDSEQLKYILTNKFSQDHLEHFFGAIRAKGGFNNNPSARHFEAAYKRLLIHTEVIGPESGNVSIKDLTILTCGSGHQVTMDDSGNDLRSSETYLDFEKKIMNDIATYKFYSSQAWNLTDYVEDVVGYISGYVVRSFLKCITCSQCTKVLEGDNVKYLQKRKTYGALTTPSDIILQICVAAEKYFRFFHKTRDIFNKHVPNLPAILIKNTMETI</sequence>
<evidence type="ECO:0000259" key="1">
    <source>
        <dbReference type="Pfam" id="PF21789"/>
    </source>
</evidence>
<organism evidence="2 3">
    <name type="scientific">Acanthoscelides obtectus</name>
    <name type="common">Bean weevil</name>
    <name type="synonym">Bruchus obtectus</name>
    <dbReference type="NCBI Taxonomy" id="200917"/>
    <lineage>
        <taxon>Eukaryota</taxon>
        <taxon>Metazoa</taxon>
        <taxon>Ecdysozoa</taxon>
        <taxon>Arthropoda</taxon>
        <taxon>Hexapoda</taxon>
        <taxon>Insecta</taxon>
        <taxon>Pterygota</taxon>
        <taxon>Neoptera</taxon>
        <taxon>Endopterygota</taxon>
        <taxon>Coleoptera</taxon>
        <taxon>Polyphaga</taxon>
        <taxon>Cucujiformia</taxon>
        <taxon>Chrysomeloidea</taxon>
        <taxon>Chrysomelidae</taxon>
        <taxon>Bruchinae</taxon>
        <taxon>Bruchini</taxon>
        <taxon>Acanthoscelides</taxon>
    </lineage>
</organism>
<dbReference type="Pfam" id="PF21789">
    <property type="entry name" value="TNP-like_RNaseH_C"/>
    <property type="match status" value="1"/>
</dbReference>
<dbReference type="AlphaFoldDB" id="A0A9P0QF22"/>
<proteinExistence type="predicted"/>
<dbReference type="Proteomes" id="UP001152888">
    <property type="component" value="Unassembled WGS sequence"/>
</dbReference>
<evidence type="ECO:0000313" key="2">
    <source>
        <dbReference type="EMBL" id="CAH2018664.1"/>
    </source>
</evidence>
<dbReference type="PANTHER" id="PTHR47577:SF2">
    <property type="entry name" value="THAP DOMAIN CONTAINING 9"/>
    <property type="match status" value="1"/>
</dbReference>